<evidence type="ECO:0000259" key="1">
    <source>
        <dbReference type="Pfam" id="PF11706"/>
    </source>
</evidence>
<accession>A0ABP4N395</accession>
<proteinExistence type="predicted"/>
<evidence type="ECO:0000313" key="2">
    <source>
        <dbReference type="EMBL" id="GAA1554985.1"/>
    </source>
</evidence>
<dbReference type="InterPro" id="IPR010852">
    <property type="entry name" value="ABATE"/>
</dbReference>
<dbReference type="PANTHER" id="PTHR35525:SF3">
    <property type="entry name" value="BLL6575 PROTEIN"/>
    <property type="match status" value="1"/>
</dbReference>
<dbReference type="Proteomes" id="UP001500363">
    <property type="component" value="Unassembled WGS sequence"/>
</dbReference>
<feature type="domain" description="Zinc finger CGNR" evidence="1">
    <location>
        <begin position="125"/>
        <end position="166"/>
    </location>
</feature>
<dbReference type="PANTHER" id="PTHR35525">
    <property type="entry name" value="BLL6575 PROTEIN"/>
    <property type="match status" value="1"/>
</dbReference>
<sequence length="168" mass="17848">MDVEPLSPETVVVLVNGWGSIPRAEGARAEAPPASAAPLPDWATADATALERIADLLFPVFATAGTAERAELITGLLRRTKVLPTVSADGDSVAATWSVKDPRDALTAAAALTLRRQLAEHDPARVGTCAADGCADVYIDVSARAHRRFCSVTCQNRTRVAAFRRRTK</sequence>
<protein>
    <recommendedName>
        <fullName evidence="1">Zinc finger CGNR domain-containing protein</fullName>
    </recommendedName>
</protein>
<keyword evidence="3" id="KW-1185">Reference proteome</keyword>
<dbReference type="Gene3D" id="1.10.3300.10">
    <property type="entry name" value="Jann2411-like domain"/>
    <property type="match status" value="1"/>
</dbReference>
<dbReference type="Pfam" id="PF11706">
    <property type="entry name" value="zf-CGNR"/>
    <property type="match status" value="1"/>
</dbReference>
<comment type="caution">
    <text evidence="2">The sequence shown here is derived from an EMBL/GenBank/DDBJ whole genome shotgun (WGS) entry which is preliminary data.</text>
</comment>
<gene>
    <name evidence="2" type="ORF">GCM10009741_69310</name>
</gene>
<organism evidence="2 3">
    <name type="scientific">Kribbella lupini</name>
    <dbReference type="NCBI Taxonomy" id="291602"/>
    <lineage>
        <taxon>Bacteria</taxon>
        <taxon>Bacillati</taxon>
        <taxon>Actinomycetota</taxon>
        <taxon>Actinomycetes</taxon>
        <taxon>Propionibacteriales</taxon>
        <taxon>Kribbellaceae</taxon>
        <taxon>Kribbella</taxon>
    </lineage>
</organism>
<reference evidence="3" key="1">
    <citation type="journal article" date="2019" name="Int. J. Syst. Evol. Microbiol.">
        <title>The Global Catalogue of Microorganisms (GCM) 10K type strain sequencing project: providing services to taxonomists for standard genome sequencing and annotation.</title>
        <authorList>
            <consortium name="The Broad Institute Genomics Platform"/>
            <consortium name="The Broad Institute Genome Sequencing Center for Infectious Disease"/>
            <person name="Wu L."/>
            <person name="Ma J."/>
        </authorList>
    </citation>
    <scope>NUCLEOTIDE SEQUENCE [LARGE SCALE GENOMIC DNA]</scope>
    <source>
        <strain evidence="3">JCM 14303</strain>
    </source>
</reference>
<name>A0ABP4N395_9ACTN</name>
<dbReference type="SUPFAM" id="SSF160904">
    <property type="entry name" value="Jann2411-like"/>
    <property type="match status" value="1"/>
</dbReference>
<evidence type="ECO:0000313" key="3">
    <source>
        <dbReference type="Proteomes" id="UP001500363"/>
    </source>
</evidence>
<dbReference type="RefSeq" id="WP_344181864.1">
    <property type="nucleotide sequence ID" value="NZ_BAAANC010000004.1"/>
</dbReference>
<dbReference type="EMBL" id="BAAANC010000004">
    <property type="protein sequence ID" value="GAA1554985.1"/>
    <property type="molecule type" value="Genomic_DNA"/>
</dbReference>
<dbReference type="InterPro" id="IPR021005">
    <property type="entry name" value="Znf_CGNR"/>
</dbReference>
<dbReference type="InterPro" id="IPR023286">
    <property type="entry name" value="ABATE_dom_sf"/>
</dbReference>